<gene>
    <name evidence="7" type="ORF">DC363_10655</name>
</gene>
<dbReference type="GO" id="GO:0030170">
    <property type="term" value="F:pyridoxal phosphate binding"/>
    <property type="evidence" value="ECO:0007669"/>
    <property type="project" value="InterPro"/>
</dbReference>
<dbReference type="PANTHER" id="PTHR43525">
    <property type="entry name" value="PROTEIN MALY"/>
    <property type="match status" value="1"/>
</dbReference>
<dbReference type="CDD" id="cd00609">
    <property type="entry name" value="AAT_like"/>
    <property type="match status" value="1"/>
</dbReference>
<evidence type="ECO:0000259" key="6">
    <source>
        <dbReference type="Pfam" id="PF00155"/>
    </source>
</evidence>
<dbReference type="Pfam" id="PF00155">
    <property type="entry name" value="Aminotran_1_2"/>
    <property type="match status" value="1"/>
</dbReference>
<keyword evidence="7" id="KW-0808">Transferase</keyword>
<dbReference type="InterPro" id="IPR004839">
    <property type="entry name" value="Aminotransferase_I/II_large"/>
</dbReference>
<dbReference type="RefSeq" id="WP_108641137.1">
    <property type="nucleotide sequence ID" value="NZ_QCYG01000006.1"/>
</dbReference>
<accession>A0A2T7FW07</accession>
<keyword evidence="3" id="KW-0663">Pyridoxal phosphate</keyword>
<sequence>MQFDFETQKTTAAGRSSKWHMMDALLGHEPADDMIPMWVAQMDFQPAPFLQQAARAVIEAGEYGYFPYDNFAQRVSWWYQTRHGWTPDPAHVFPTHGIGNAVGLVLQALTEPGDGIIVFSPVYHEFYNKIRRNGRVVVESPLEIDETGVFRMNLSALEAQLSGTERAVMFCSPHNPAGRTWTPEEIQELSAFCARNELLLISDEIHMDLAYPGYTHTPTALNAPDSLPNLIVLSAASKTFDIAGLRTGYAIVPDSDLRARFAAFYDTLDIQPNRFGADLTCAAYSPEGADWVDALMGVLDGNRTALCDGLNEVPGLRAMPMEGTYLGWVDFSGTGMSDAEVRKRLYEDARVLPTPGDGLGTGGALHHRFNIGTPRARVDEAIARIQQAFRDLQ</sequence>
<dbReference type="GO" id="GO:0047804">
    <property type="term" value="F:cysteine-S-conjugate beta-lyase activity"/>
    <property type="evidence" value="ECO:0007669"/>
    <property type="project" value="UniProtKB-EC"/>
</dbReference>
<dbReference type="Gene3D" id="3.90.1150.10">
    <property type="entry name" value="Aspartate Aminotransferase, domain 1"/>
    <property type="match status" value="1"/>
</dbReference>
<dbReference type="Proteomes" id="UP000244817">
    <property type="component" value="Unassembled WGS sequence"/>
</dbReference>
<dbReference type="PANTHER" id="PTHR43525:SF1">
    <property type="entry name" value="PROTEIN MALY"/>
    <property type="match status" value="1"/>
</dbReference>
<evidence type="ECO:0000256" key="3">
    <source>
        <dbReference type="ARBA" id="ARBA00022898"/>
    </source>
</evidence>
<evidence type="ECO:0000256" key="4">
    <source>
        <dbReference type="ARBA" id="ARBA00023239"/>
    </source>
</evidence>
<comment type="cofactor">
    <cofactor evidence="1">
        <name>pyridoxal 5'-phosphate</name>
        <dbReference type="ChEBI" id="CHEBI:597326"/>
    </cofactor>
</comment>
<organism evidence="7 8">
    <name type="scientific">Thalassorhabdomicrobium marinisediminis</name>
    <dbReference type="NCBI Taxonomy" id="2170577"/>
    <lineage>
        <taxon>Bacteria</taxon>
        <taxon>Pseudomonadati</taxon>
        <taxon>Pseudomonadota</taxon>
        <taxon>Alphaproteobacteria</taxon>
        <taxon>Rhodobacterales</taxon>
        <taxon>Paracoccaceae</taxon>
        <taxon>Thalassorhabdomicrobium</taxon>
    </lineage>
</organism>
<dbReference type="InterPro" id="IPR015422">
    <property type="entry name" value="PyrdxlP-dep_Trfase_small"/>
</dbReference>
<evidence type="ECO:0000313" key="7">
    <source>
        <dbReference type="EMBL" id="PVA06356.1"/>
    </source>
</evidence>
<evidence type="ECO:0000313" key="8">
    <source>
        <dbReference type="Proteomes" id="UP000244817"/>
    </source>
</evidence>
<dbReference type="EMBL" id="QCYG01000006">
    <property type="protein sequence ID" value="PVA06356.1"/>
    <property type="molecule type" value="Genomic_DNA"/>
</dbReference>
<dbReference type="AlphaFoldDB" id="A0A2T7FW07"/>
<evidence type="ECO:0000256" key="5">
    <source>
        <dbReference type="ARBA" id="ARBA00037974"/>
    </source>
</evidence>
<keyword evidence="4" id="KW-0456">Lyase</keyword>
<dbReference type="InterPro" id="IPR051798">
    <property type="entry name" value="Class-II_PLP-Dep_Aminotrans"/>
</dbReference>
<name>A0A2T7FW07_9RHOB</name>
<dbReference type="SUPFAM" id="SSF53383">
    <property type="entry name" value="PLP-dependent transferases"/>
    <property type="match status" value="1"/>
</dbReference>
<dbReference type="OrthoDB" id="9763453at2"/>
<dbReference type="InterPro" id="IPR015421">
    <property type="entry name" value="PyrdxlP-dep_Trfase_major"/>
</dbReference>
<dbReference type="InterPro" id="IPR015424">
    <property type="entry name" value="PyrdxlP-dep_Trfase"/>
</dbReference>
<dbReference type="Gene3D" id="3.40.640.10">
    <property type="entry name" value="Type I PLP-dependent aspartate aminotransferase-like (Major domain)"/>
    <property type="match status" value="1"/>
</dbReference>
<comment type="similarity">
    <text evidence="5">Belongs to the class-II pyridoxal-phosphate-dependent aminotransferase family. MalY/PatB cystathionine beta-lyase subfamily.</text>
</comment>
<evidence type="ECO:0000256" key="2">
    <source>
        <dbReference type="ARBA" id="ARBA00012224"/>
    </source>
</evidence>
<reference evidence="7 8" key="1">
    <citation type="submission" date="2018-04" db="EMBL/GenBank/DDBJ databases">
        <title>Pelagivirga bohaiensis gen. nov., sp. nov., a bacterium isolated from the Bohai Sea.</title>
        <authorList>
            <person name="Ji X."/>
        </authorList>
    </citation>
    <scope>NUCLEOTIDE SEQUENCE [LARGE SCALE GENOMIC DNA]</scope>
    <source>
        <strain evidence="7 8">BH-SD16</strain>
    </source>
</reference>
<evidence type="ECO:0000256" key="1">
    <source>
        <dbReference type="ARBA" id="ARBA00001933"/>
    </source>
</evidence>
<keyword evidence="8" id="KW-1185">Reference proteome</keyword>
<dbReference type="GO" id="GO:0008483">
    <property type="term" value="F:transaminase activity"/>
    <property type="evidence" value="ECO:0007669"/>
    <property type="project" value="UniProtKB-KW"/>
</dbReference>
<proteinExistence type="inferred from homology"/>
<protein>
    <recommendedName>
        <fullName evidence="2">cysteine-S-conjugate beta-lyase</fullName>
        <ecNumber evidence="2">4.4.1.13</ecNumber>
    </recommendedName>
</protein>
<dbReference type="EC" id="4.4.1.13" evidence="2"/>
<feature type="domain" description="Aminotransferase class I/classII large" evidence="6">
    <location>
        <begin position="60"/>
        <end position="385"/>
    </location>
</feature>
<comment type="caution">
    <text evidence="7">The sequence shown here is derived from an EMBL/GenBank/DDBJ whole genome shotgun (WGS) entry which is preliminary data.</text>
</comment>
<keyword evidence="7" id="KW-0032">Aminotransferase</keyword>